<sequence length="235" mass="26048">MVQGIRWRFGDSRSIRVFTDPWLDDTSNFFIEPTSLLGLDMLPACDLLNETGIFWDKELIDGFLAPGFEGVGSYVVVVHGGDGCLGQGRDCAPVVNSTWLAHFAAIGWRRRDDIYCGSHLLCCGGLEQAWGVVQALSGFILTSCDACLAKVMSIQEAFSWLKDQGMDNIVVETDCREVVLALRSNNENLSFSWVKRVINQVAHQLDRVTSFYANSLVHATIPLCLCDIVMDDVTM</sequence>
<evidence type="ECO:0008006" key="3">
    <source>
        <dbReference type="Google" id="ProtNLM"/>
    </source>
</evidence>
<dbReference type="AlphaFoldDB" id="A0A7J9H6Y9"/>
<organism evidence="1 2">
    <name type="scientific">Gossypium harknessii</name>
    <dbReference type="NCBI Taxonomy" id="34285"/>
    <lineage>
        <taxon>Eukaryota</taxon>
        <taxon>Viridiplantae</taxon>
        <taxon>Streptophyta</taxon>
        <taxon>Embryophyta</taxon>
        <taxon>Tracheophyta</taxon>
        <taxon>Spermatophyta</taxon>
        <taxon>Magnoliopsida</taxon>
        <taxon>eudicotyledons</taxon>
        <taxon>Gunneridae</taxon>
        <taxon>Pentapetalae</taxon>
        <taxon>rosids</taxon>
        <taxon>malvids</taxon>
        <taxon>Malvales</taxon>
        <taxon>Malvaceae</taxon>
        <taxon>Malvoideae</taxon>
        <taxon>Gossypium</taxon>
    </lineage>
</organism>
<name>A0A7J9H6Y9_9ROSI</name>
<proteinExistence type="predicted"/>
<reference evidence="1 2" key="1">
    <citation type="journal article" date="2019" name="Genome Biol. Evol.">
        <title>Insights into the evolution of the New World diploid cottons (Gossypium, subgenus Houzingenia) based on genome sequencing.</title>
        <authorList>
            <person name="Grover C.E."/>
            <person name="Arick M.A. 2nd"/>
            <person name="Thrash A."/>
            <person name="Conover J.L."/>
            <person name="Sanders W.S."/>
            <person name="Peterson D.G."/>
            <person name="Frelichowski J.E."/>
            <person name="Scheffler J.A."/>
            <person name="Scheffler B.E."/>
            <person name="Wendel J.F."/>
        </authorList>
    </citation>
    <scope>NUCLEOTIDE SEQUENCE [LARGE SCALE GENOMIC DNA]</scope>
    <source>
        <strain evidence="1">0</strain>
        <tissue evidence="1">Leaf</tissue>
    </source>
</reference>
<dbReference type="OrthoDB" id="1906820at2759"/>
<accession>A0A7J9H6Y9</accession>
<protein>
    <recommendedName>
        <fullName evidence="3">RNase H type-1 domain-containing protein</fullName>
    </recommendedName>
</protein>
<comment type="caution">
    <text evidence="1">The sequence shown here is derived from an EMBL/GenBank/DDBJ whole genome shotgun (WGS) entry which is preliminary data.</text>
</comment>
<dbReference type="EMBL" id="JABFAD010000008">
    <property type="protein sequence ID" value="MBA0805492.1"/>
    <property type="molecule type" value="Genomic_DNA"/>
</dbReference>
<dbReference type="Proteomes" id="UP000593560">
    <property type="component" value="Unassembled WGS sequence"/>
</dbReference>
<keyword evidence="2" id="KW-1185">Reference proteome</keyword>
<evidence type="ECO:0000313" key="1">
    <source>
        <dbReference type="EMBL" id="MBA0805492.1"/>
    </source>
</evidence>
<gene>
    <name evidence="1" type="ORF">Gohar_005005</name>
</gene>
<evidence type="ECO:0000313" key="2">
    <source>
        <dbReference type="Proteomes" id="UP000593560"/>
    </source>
</evidence>